<dbReference type="EMBL" id="ADFV01173185">
    <property type="status" value="NOT_ANNOTATED_CDS"/>
    <property type="molecule type" value="Genomic_DNA"/>
</dbReference>
<dbReference type="GO" id="GO:0004714">
    <property type="term" value="F:transmembrane receptor protein tyrosine kinase activity"/>
    <property type="evidence" value="ECO:0007669"/>
    <property type="project" value="TreeGrafter"/>
</dbReference>
<evidence type="ECO:0000259" key="9">
    <source>
        <dbReference type="PROSITE" id="PS50011"/>
    </source>
</evidence>
<gene>
    <name evidence="10" type="primary">MST1R</name>
</gene>
<protein>
    <submittedName>
        <fullName evidence="10">Macrophage stimulating 1 receptor</fullName>
    </submittedName>
</protein>
<organism evidence="10 11">
    <name type="scientific">Nomascus leucogenys</name>
    <name type="common">Northern white-cheeked gibbon</name>
    <name type="synonym">Hylobates leucogenys</name>
    <dbReference type="NCBI Taxonomy" id="61853"/>
    <lineage>
        <taxon>Eukaryota</taxon>
        <taxon>Metazoa</taxon>
        <taxon>Chordata</taxon>
        <taxon>Craniata</taxon>
        <taxon>Vertebrata</taxon>
        <taxon>Euteleostomi</taxon>
        <taxon>Mammalia</taxon>
        <taxon>Eutheria</taxon>
        <taxon>Euarchontoglires</taxon>
        <taxon>Primates</taxon>
        <taxon>Haplorrhini</taxon>
        <taxon>Catarrhini</taxon>
        <taxon>Hylobatidae</taxon>
        <taxon>Nomascus</taxon>
    </lineage>
</organism>
<dbReference type="Pfam" id="PF07714">
    <property type="entry name" value="PK_Tyr_Ser-Thr"/>
    <property type="match status" value="1"/>
</dbReference>
<keyword evidence="6" id="KW-0829">Tyrosine-protein kinase</keyword>
<dbReference type="GO" id="GO:0007399">
    <property type="term" value="P:nervous system development"/>
    <property type="evidence" value="ECO:0007669"/>
    <property type="project" value="TreeGrafter"/>
</dbReference>
<dbReference type="OMA" id="MLDESFI"/>
<proteinExistence type="predicted"/>
<keyword evidence="3" id="KW-0547">Nucleotide-binding</keyword>
<dbReference type="InterPro" id="IPR011009">
    <property type="entry name" value="Kinase-like_dom_sf"/>
</dbReference>
<evidence type="ECO:0000256" key="5">
    <source>
        <dbReference type="ARBA" id="ARBA00022840"/>
    </source>
</evidence>
<dbReference type="GeneTree" id="ENSGT00940000157842"/>
<keyword evidence="2" id="KW-0808">Transferase</keyword>
<evidence type="ECO:0000256" key="6">
    <source>
        <dbReference type="ARBA" id="ARBA00023137"/>
    </source>
</evidence>
<dbReference type="GO" id="GO:0006909">
    <property type="term" value="P:phagocytosis"/>
    <property type="evidence" value="ECO:0007669"/>
    <property type="project" value="TreeGrafter"/>
</dbReference>
<dbReference type="InterPro" id="IPR008266">
    <property type="entry name" value="Tyr_kinase_AS"/>
</dbReference>
<evidence type="ECO:0000256" key="7">
    <source>
        <dbReference type="ARBA" id="ARBA00023170"/>
    </source>
</evidence>
<keyword evidence="5" id="KW-0067">ATP-binding</keyword>
<dbReference type="GO" id="GO:0043235">
    <property type="term" value="C:receptor complex"/>
    <property type="evidence" value="ECO:0007669"/>
    <property type="project" value="TreeGrafter"/>
</dbReference>
<dbReference type="FunFam" id="1.10.510.10:FF:000093">
    <property type="entry name" value="Hepatocyte growth factor receptor"/>
    <property type="match status" value="1"/>
</dbReference>
<reference evidence="10" key="3">
    <citation type="submission" date="2025-09" db="UniProtKB">
        <authorList>
            <consortium name="Ensembl"/>
        </authorList>
    </citation>
    <scope>IDENTIFICATION</scope>
</reference>
<evidence type="ECO:0000256" key="4">
    <source>
        <dbReference type="ARBA" id="ARBA00022777"/>
    </source>
</evidence>
<evidence type="ECO:0000256" key="8">
    <source>
        <dbReference type="SAM" id="MobiDB-lite"/>
    </source>
</evidence>
<dbReference type="PANTHER" id="PTHR24416:SF564">
    <property type="entry name" value="MACROPHAGE-STIMULATING PROTEIN RECEPTOR"/>
    <property type="match status" value="1"/>
</dbReference>
<dbReference type="PROSITE" id="PS50011">
    <property type="entry name" value="PROTEIN_KINASE_DOM"/>
    <property type="match status" value="1"/>
</dbReference>
<reference evidence="10" key="2">
    <citation type="submission" date="2025-08" db="UniProtKB">
        <authorList>
            <consortium name="Ensembl"/>
        </authorList>
    </citation>
    <scope>IDENTIFICATION</scope>
</reference>
<dbReference type="InterPro" id="IPR050122">
    <property type="entry name" value="RTK"/>
</dbReference>
<evidence type="ECO:0000256" key="2">
    <source>
        <dbReference type="ARBA" id="ARBA00022679"/>
    </source>
</evidence>
<dbReference type="InterPro" id="IPR001245">
    <property type="entry name" value="Ser-Thr/Tyr_kinase_cat_dom"/>
</dbReference>
<sequence>MELLPPLPQSFLLLLNPTVKDLISFGLQVARGMEYLAEQKFVHRDLAARNCMLDESFTVKVADFGLARDILDKEYYSVRQHRHARLPVKWMALESLQTYRFTTKSDVWSFGVLLWELLTRGAPPYPHIDPFDLTHFLAQGRRLPQPEYCPDSLYQVMQQCWEVDPAVRPTFGVLVGEVEQIVSALLGDHYVQLPATYMNLGPSTSHEMNVRPEQPQSSPMPGSARRPRPLSEPPRPT</sequence>
<keyword evidence="4" id="KW-0418">Kinase</keyword>
<feature type="domain" description="Protein kinase" evidence="9">
    <location>
        <begin position="1"/>
        <end position="182"/>
    </location>
</feature>
<dbReference type="GO" id="GO:0016477">
    <property type="term" value="P:cell migration"/>
    <property type="evidence" value="ECO:0007669"/>
    <property type="project" value="TreeGrafter"/>
</dbReference>
<name>A0A2I3G8S6_NOMLE</name>
<dbReference type="GO" id="GO:0005886">
    <property type="term" value="C:plasma membrane"/>
    <property type="evidence" value="ECO:0007669"/>
    <property type="project" value="TreeGrafter"/>
</dbReference>
<reference evidence="10 11" key="1">
    <citation type="submission" date="2012-10" db="EMBL/GenBank/DDBJ databases">
        <authorList>
            <consortium name="Gibbon Genome Sequencing Consortium"/>
        </authorList>
    </citation>
    <scope>NUCLEOTIDE SEQUENCE [LARGE SCALE GENOMIC DNA]</scope>
</reference>
<evidence type="ECO:0000313" key="11">
    <source>
        <dbReference type="Proteomes" id="UP000001073"/>
    </source>
</evidence>
<keyword evidence="7" id="KW-0675">Receptor</keyword>
<accession>A0A2I3G8S6</accession>
<dbReference type="SUPFAM" id="SSF56112">
    <property type="entry name" value="Protein kinase-like (PK-like)"/>
    <property type="match status" value="1"/>
</dbReference>
<dbReference type="InterPro" id="IPR020635">
    <property type="entry name" value="Tyr_kinase_cat_dom"/>
</dbReference>
<evidence type="ECO:0000313" key="10">
    <source>
        <dbReference type="Ensembl" id="ENSNLEP00000027759.1"/>
    </source>
</evidence>
<dbReference type="EMBL" id="ADFV01173186">
    <property type="status" value="NOT_ANNOTATED_CDS"/>
    <property type="molecule type" value="Genomic_DNA"/>
</dbReference>
<dbReference type="Proteomes" id="UP000001073">
    <property type="component" value="Chromosome 4"/>
</dbReference>
<dbReference type="PRINTS" id="PR00109">
    <property type="entry name" value="TYRKINASE"/>
</dbReference>
<feature type="region of interest" description="Disordered" evidence="8">
    <location>
        <begin position="202"/>
        <end position="237"/>
    </location>
</feature>
<dbReference type="PROSITE" id="PS00109">
    <property type="entry name" value="PROTEIN_KINASE_TYR"/>
    <property type="match status" value="1"/>
</dbReference>
<evidence type="ECO:0000256" key="3">
    <source>
        <dbReference type="ARBA" id="ARBA00022741"/>
    </source>
</evidence>
<dbReference type="InterPro" id="IPR000719">
    <property type="entry name" value="Prot_kinase_dom"/>
</dbReference>
<dbReference type="AlphaFoldDB" id="A0A2I3G8S6"/>
<dbReference type="Ensembl" id="ENSNLET00000036015.1">
    <property type="protein sequence ID" value="ENSNLEP00000027759.1"/>
    <property type="gene ID" value="ENSNLEG00000006926.3"/>
</dbReference>
<dbReference type="EMBL" id="ADFV01173187">
    <property type="status" value="NOT_ANNOTATED_CDS"/>
    <property type="molecule type" value="Genomic_DNA"/>
</dbReference>
<dbReference type="GO" id="GO:0005524">
    <property type="term" value="F:ATP binding"/>
    <property type="evidence" value="ECO:0007669"/>
    <property type="project" value="UniProtKB-KW"/>
</dbReference>
<keyword evidence="11" id="KW-1185">Reference proteome</keyword>
<dbReference type="Gene3D" id="1.10.510.10">
    <property type="entry name" value="Transferase(Phosphotransferase) domain 1"/>
    <property type="match status" value="1"/>
</dbReference>
<evidence type="ECO:0000256" key="1">
    <source>
        <dbReference type="ARBA" id="ARBA00022553"/>
    </source>
</evidence>
<dbReference type="SMART" id="SM00219">
    <property type="entry name" value="TyrKc"/>
    <property type="match status" value="1"/>
</dbReference>
<dbReference type="GO" id="GO:0007169">
    <property type="term" value="P:cell surface receptor protein tyrosine kinase signaling pathway"/>
    <property type="evidence" value="ECO:0007669"/>
    <property type="project" value="TreeGrafter"/>
</dbReference>
<dbReference type="PANTHER" id="PTHR24416">
    <property type="entry name" value="TYROSINE-PROTEIN KINASE RECEPTOR"/>
    <property type="match status" value="1"/>
</dbReference>
<keyword evidence="1" id="KW-0597">Phosphoprotein</keyword>